<dbReference type="Proteomes" id="UP001597051">
    <property type="component" value="Unassembled WGS sequence"/>
</dbReference>
<evidence type="ECO:0008006" key="4">
    <source>
        <dbReference type="Google" id="ProtNLM"/>
    </source>
</evidence>
<feature type="transmembrane region" description="Helical" evidence="1">
    <location>
        <begin position="130"/>
        <end position="148"/>
    </location>
</feature>
<evidence type="ECO:0000256" key="1">
    <source>
        <dbReference type="SAM" id="Phobius"/>
    </source>
</evidence>
<gene>
    <name evidence="2" type="ORF">ACFQ0S_13400</name>
</gene>
<organism evidence="2 3">
    <name type="scientific">Flavobacterium myungsuense</name>
    <dbReference type="NCBI Taxonomy" id="651823"/>
    <lineage>
        <taxon>Bacteria</taxon>
        <taxon>Pseudomonadati</taxon>
        <taxon>Bacteroidota</taxon>
        <taxon>Flavobacteriia</taxon>
        <taxon>Flavobacteriales</taxon>
        <taxon>Flavobacteriaceae</taxon>
        <taxon>Flavobacterium</taxon>
    </lineage>
</organism>
<keyword evidence="1" id="KW-0812">Transmembrane</keyword>
<proteinExistence type="predicted"/>
<comment type="caution">
    <text evidence="2">The sequence shown here is derived from an EMBL/GenBank/DDBJ whole genome shotgun (WGS) entry which is preliminary data.</text>
</comment>
<evidence type="ECO:0000313" key="2">
    <source>
        <dbReference type="EMBL" id="MFD0985473.1"/>
    </source>
</evidence>
<sequence>MENVNEKIAAIREHGYEIDFSTIFNKAIENYKKIALIAGLAFIVFGAIISIFFLGGFAAIWGFSTITENMSQLDPKNFSGTTVLIYTLSISIFSGICAPFSGGILKMAYNASKNEEFSLATAFEYYKTSYFKDLFIATTVISIFSLGLSTALEASGIKFIGSLLSSIISFLTFLTIPLIIFGKLPAFEAIKGSFTIVSKHFFVLLGLLIVSIIMVCLGLIGFCIGVFFTMPFLNSMYFVIYNEIVGIDEKSELEAFLE</sequence>
<evidence type="ECO:0000313" key="3">
    <source>
        <dbReference type="Proteomes" id="UP001597051"/>
    </source>
</evidence>
<feature type="transmembrane region" description="Helical" evidence="1">
    <location>
        <begin position="34"/>
        <end position="63"/>
    </location>
</feature>
<protein>
    <recommendedName>
        <fullName evidence="4">Beta-carotene 15,15'-monooxygenase</fullName>
    </recommendedName>
</protein>
<feature type="transmembrane region" description="Helical" evidence="1">
    <location>
        <begin position="201"/>
        <end position="228"/>
    </location>
</feature>
<feature type="transmembrane region" description="Helical" evidence="1">
    <location>
        <begin position="83"/>
        <end position="109"/>
    </location>
</feature>
<keyword evidence="1" id="KW-0472">Membrane</keyword>
<dbReference type="EMBL" id="JBHTIZ010000046">
    <property type="protein sequence ID" value="MFD0985473.1"/>
    <property type="molecule type" value="Genomic_DNA"/>
</dbReference>
<keyword evidence="1" id="KW-1133">Transmembrane helix</keyword>
<dbReference type="RefSeq" id="WP_379759120.1">
    <property type="nucleotide sequence ID" value="NZ_JBHSYB010000067.1"/>
</dbReference>
<keyword evidence="3" id="KW-1185">Reference proteome</keyword>
<feature type="transmembrane region" description="Helical" evidence="1">
    <location>
        <begin position="160"/>
        <end position="181"/>
    </location>
</feature>
<accession>A0ABW3J6V3</accession>
<reference evidence="3" key="1">
    <citation type="journal article" date="2019" name="Int. J. Syst. Evol. Microbiol.">
        <title>The Global Catalogue of Microorganisms (GCM) 10K type strain sequencing project: providing services to taxonomists for standard genome sequencing and annotation.</title>
        <authorList>
            <consortium name="The Broad Institute Genomics Platform"/>
            <consortium name="The Broad Institute Genome Sequencing Center for Infectious Disease"/>
            <person name="Wu L."/>
            <person name="Ma J."/>
        </authorList>
    </citation>
    <scope>NUCLEOTIDE SEQUENCE [LARGE SCALE GENOMIC DNA]</scope>
    <source>
        <strain evidence="3">CECT 7649</strain>
    </source>
</reference>
<name>A0ABW3J6V3_9FLAO</name>